<sequence>MNAAQLSFEDRLGKHDYAATSTAEQFLRRGKEVYEVHFYDKDDKQRIDWFEAIDKETAESEAAAEHGRIRIIKTDVSARTLAEIMSLD</sequence>
<gene>
    <name evidence="1" type="ORF">BAMA_18245</name>
</gene>
<reference evidence="1 2" key="1">
    <citation type="submission" date="2014-06" db="EMBL/GenBank/DDBJ databases">
        <title>Draft genome sequence of Bacillus manliponensis JCM 15802 (MCCC 1A00708).</title>
        <authorList>
            <person name="Lai Q."/>
            <person name="Liu Y."/>
            <person name="Shao Z."/>
        </authorList>
    </citation>
    <scope>NUCLEOTIDE SEQUENCE [LARGE SCALE GENOMIC DNA]</scope>
    <source>
        <strain evidence="1 2">JCM 15802</strain>
    </source>
</reference>
<proteinExistence type="predicted"/>
<dbReference type="EMBL" id="JOTN01000042">
    <property type="protein sequence ID" value="KEK17153.1"/>
    <property type="molecule type" value="Genomic_DNA"/>
</dbReference>
<dbReference type="AlphaFoldDB" id="A0A073K4E4"/>
<dbReference type="Proteomes" id="UP000027822">
    <property type="component" value="Unassembled WGS sequence"/>
</dbReference>
<name>A0A073K4E4_9BACI</name>
<keyword evidence="2" id="KW-1185">Reference proteome</keyword>
<protein>
    <submittedName>
        <fullName evidence="1">Uncharacterized protein</fullName>
    </submittedName>
</protein>
<evidence type="ECO:0000313" key="2">
    <source>
        <dbReference type="Proteomes" id="UP000027822"/>
    </source>
</evidence>
<accession>A0A073K4E4</accession>
<dbReference type="STRING" id="574376.BAMA_18245"/>
<organism evidence="1 2">
    <name type="scientific">Bacillus manliponensis</name>
    <dbReference type="NCBI Taxonomy" id="574376"/>
    <lineage>
        <taxon>Bacteria</taxon>
        <taxon>Bacillati</taxon>
        <taxon>Bacillota</taxon>
        <taxon>Bacilli</taxon>
        <taxon>Bacillales</taxon>
        <taxon>Bacillaceae</taxon>
        <taxon>Bacillus</taxon>
        <taxon>Bacillus cereus group</taxon>
    </lineage>
</organism>
<evidence type="ECO:0000313" key="1">
    <source>
        <dbReference type="EMBL" id="KEK17153.1"/>
    </source>
</evidence>
<comment type="caution">
    <text evidence="1">The sequence shown here is derived from an EMBL/GenBank/DDBJ whole genome shotgun (WGS) entry which is preliminary data.</text>
</comment>
<dbReference type="OrthoDB" id="2907880at2"/>